<dbReference type="AlphaFoldDB" id="A0A9W6U6U0"/>
<name>A0A9W6U6U0_9STRA</name>
<comment type="caution">
    <text evidence="1">The sequence shown here is derived from an EMBL/GenBank/DDBJ whole genome shotgun (WGS) entry which is preliminary data.</text>
</comment>
<dbReference type="Proteomes" id="UP001165121">
    <property type="component" value="Unassembled WGS sequence"/>
</dbReference>
<sequence>MTIPVSQWEAKYQDTLYLWMAVNMVDILTNEAANTVICHCSKCRYFRSPEWKANKPADLTPEALTVKNRSNQSK</sequence>
<accession>A0A9W6U6U0</accession>
<evidence type="ECO:0000313" key="1">
    <source>
        <dbReference type="EMBL" id="GMF26240.1"/>
    </source>
</evidence>
<dbReference type="OrthoDB" id="129510at2759"/>
<reference evidence="1" key="1">
    <citation type="submission" date="2023-04" db="EMBL/GenBank/DDBJ databases">
        <title>Phytophthora fragariaefolia NBRC 109709.</title>
        <authorList>
            <person name="Ichikawa N."/>
            <person name="Sato H."/>
            <person name="Tonouchi N."/>
        </authorList>
    </citation>
    <scope>NUCLEOTIDE SEQUENCE</scope>
    <source>
        <strain evidence="1">NBRC 109709</strain>
    </source>
</reference>
<protein>
    <submittedName>
        <fullName evidence="1">Unnamed protein product</fullName>
    </submittedName>
</protein>
<keyword evidence="2" id="KW-1185">Reference proteome</keyword>
<gene>
    <name evidence="1" type="ORF">Pfra01_000489000</name>
</gene>
<evidence type="ECO:0000313" key="2">
    <source>
        <dbReference type="Proteomes" id="UP001165121"/>
    </source>
</evidence>
<proteinExistence type="predicted"/>
<dbReference type="EMBL" id="BSXT01000391">
    <property type="protein sequence ID" value="GMF26240.1"/>
    <property type="molecule type" value="Genomic_DNA"/>
</dbReference>
<organism evidence="1 2">
    <name type="scientific">Phytophthora fragariaefolia</name>
    <dbReference type="NCBI Taxonomy" id="1490495"/>
    <lineage>
        <taxon>Eukaryota</taxon>
        <taxon>Sar</taxon>
        <taxon>Stramenopiles</taxon>
        <taxon>Oomycota</taxon>
        <taxon>Peronosporomycetes</taxon>
        <taxon>Peronosporales</taxon>
        <taxon>Peronosporaceae</taxon>
        <taxon>Phytophthora</taxon>
    </lineage>
</organism>